<feature type="compositionally biased region" description="Acidic residues" evidence="1">
    <location>
        <begin position="1"/>
        <end position="11"/>
    </location>
</feature>
<keyword evidence="3" id="KW-1185">Reference proteome</keyword>
<evidence type="ECO:0000256" key="1">
    <source>
        <dbReference type="SAM" id="MobiDB-lite"/>
    </source>
</evidence>
<dbReference type="AlphaFoldDB" id="A0AAN6S9A3"/>
<accession>A0AAN6S9A3</accession>
<evidence type="ECO:0000313" key="3">
    <source>
        <dbReference type="Proteomes" id="UP001303473"/>
    </source>
</evidence>
<sequence>MAADNSGDDELAEYRRDPPPPLANPKNREEIGRMNEELRRWTPRNRDYFRSPDFLKLHQLPSISPLWGYDESYYRETIARELMFITQAAGRRLTPDEVTVYLHHASRWTVAESYDRPAAIATTLFMANRGWNEFTFPFYQPSFQRFDPHVFPSTSLPLLRGRIAAASWQGGRCGLYSGLGILAYHLFAPTYRSLLNNNNLQVLEMEPRLKSLKRDTREAFDRLAREG</sequence>
<comment type="caution">
    <text evidence="2">The sequence shown here is derived from an EMBL/GenBank/DDBJ whole genome shotgun (WGS) entry which is preliminary data.</text>
</comment>
<organism evidence="2 3">
    <name type="scientific">Diplogelasinospora grovesii</name>
    <dbReference type="NCBI Taxonomy" id="303347"/>
    <lineage>
        <taxon>Eukaryota</taxon>
        <taxon>Fungi</taxon>
        <taxon>Dikarya</taxon>
        <taxon>Ascomycota</taxon>
        <taxon>Pezizomycotina</taxon>
        <taxon>Sordariomycetes</taxon>
        <taxon>Sordariomycetidae</taxon>
        <taxon>Sordariales</taxon>
        <taxon>Diplogelasinosporaceae</taxon>
        <taxon>Diplogelasinospora</taxon>
    </lineage>
</organism>
<gene>
    <name evidence="2" type="ORF">QBC46DRAFT_61064</name>
</gene>
<dbReference type="EMBL" id="MU853753">
    <property type="protein sequence ID" value="KAK3945812.1"/>
    <property type="molecule type" value="Genomic_DNA"/>
</dbReference>
<name>A0AAN6S9A3_9PEZI</name>
<proteinExistence type="predicted"/>
<reference evidence="3" key="1">
    <citation type="journal article" date="2023" name="Mol. Phylogenet. Evol.">
        <title>Genome-scale phylogeny and comparative genomics of the fungal order Sordariales.</title>
        <authorList>
            <person name="Hensen N."/>
            <person name="Bonometti L."/>
            <person name="Westerberg I."/>
            <person name="Brannstrom I.O."/>
            <person name="Guillou S."/>
            <person name="Cros-Aarteil S."/>
            <person name="Calhoun S."/>
            <person name="Haridas S."/>
            <person name="Kuo A."/>
            <person name="Mondo S."/>
            <person name="Pangilinan J."/>
            <person name="Riley R."/>
            <person name="LaButti K."/>
            <person name="Andreopoulos B."/>
            <person name="Lipzen A."/>
            <person name="Chen C."/>
            <person name="Yan M."/>
            <person name="Daum C."/>
            <person name="Ng V."/>
            <person name="Clum A."/>
            <person name="Steindorff A."/>
            <person name="Ohm R.A."/>
            <person name="Martin F."/>
            <person name="Silar P."/>
            <person name="Natvig D.O."/>
            <person name="Lalanne C."/>
            <person name="Gautier V."/>
            <person name="Ament-Velasquez S.L."/>
            <person name="Kruys A."/>
            <person name="Hutchinson M.I."/>
            <person name="Powell A.J."/>
            <person name="Barry K."/>
            <person name="Miller A.N."/>
            <person name="Grigoriev I.V."/>
            <person name="Debuchy R."/>
            <person name="Gladieux P."/>
            <person name="Hiltunen Thoren M."/>
            <person name="Johannesson H."/>
        </authorList>
    </citation>
    <scope>NUCLEOTIDE SEQUENCE [LARGE SCALE GENOMIC DNA]</scope>
    <source>
        <strain evidence="3">CBS 340.73</strain>
    </source>
</reference>
<evidence type="ECO:0000313" key="2">
    <source>
        <dbReference type="EMBL" id="KAK3945812.1"/>
    </source>
</evidence>
<protein>
    <submittedName>
        <fullName evidence="2">Uncharacterized protein</fullName>
    </submittedName>
</protein>
<feature type="region of interest" description="Disordered" evidence="1">
    <location>
        <begin position="1"/>
        <end position="30"/>
    </location>
</feature>
<dbReference type="Proteomes" id="UP001303473">
    <property type="component" value="Unassembled WGS sequence"/>
</dbReference>